<dbReference type="PANTHER" id="PTHR47151">
    <property type="entry name" value="LEU/ILE/VAL-BINDING ABC TRANSPORTER SUBUNIT"/>
    <property type="match status" value="1"/>
</dbReference>
<dbReference type="Pfam" id="PF13458">
    <property type="entry name" value="Peripla_BP_6"/>
    <property type="match status" value="1"/>
</dbReference>
<dbReference type="PANTHER" id="PTHR47151:SF2">
    <property type="entry name" value="AMINO ACID BINDING PROTEIN"/>
    <property type="match status" value="1"/>
</dbReference>
<sequence length="424" mass="44513">MNRRKFLGAAAAAAVPALVTGCGGGGSTDDGKGGGGGGGAVPGTPGVIRIVSSLPRTGSAKGQTNTIVNGIQMAIEDYGGKIGDFKIEYSDWDDATAASGSWDGPTEKANAQKAVADPDVMAYIGPYNSNAAKVSMPELNEAGLLQVSPAVTWPGLTKKIKGVAPDEPEKYRPAKKKNFCRVCTTDDLQGPLAADFAAEVLKAKRVYILNDKELYGEGLAKLFRQRCEELKLEVVGDEGINTTSIEFGGLMTKIKGLNPDLVYFGGTTQSKGGQVAKDMVGAGLTCPILAPDGCYEQAFIDSAGAANLNGRAYVSIVGLDPSQLTGKGAEFVKRYNEKYKTAPEAFALYGYECAKVVLEAIKKVNKKDREAILKEVLATKNFTAGAVGGAEGWGFDNNGDTTLRQVTISVVENGKFVPKKTVTK</sequence>
<evidence type="ECO:0000256" key="1">
    <source>
        <dbReference type="ARBA" id="ARBA00010062"/>
    </source>
</evidence>
<dbReference type="PROSITE" id="PS51257">
    <property type="entry name" value="PROKAR_LIPOPROTEIN"/>
    <property type="match status" value="1"/>
</dbReference>
<dbReference type="InterPro" id="IPR028081">
    <property type="entry name" value="Leu-bd"/>
</dbReference>
<evidence type="ECO:0000313" key="5">
    <source>
        <dbReference type="Proteomes" id="UP001272242"/>
    </source>
</evidence>
<feature type="domain" description="Leucine-binding protein" evidence="3">
    <location>
        <begin position="48"/>
        <end position="406"/>
    </location>
</feature>
<organism evidence="4 5">
    <name type="scientific">Gemmata algarum</name>
    <dbReference type="NCBI Taxonomy" id="2975278"/>
    <lineage>
        <taxon>Bacteria</taxon>
        <taxon>Pseudomonadati</taxon>
        <taxon>Planctomycetota</taxon>
        <taxon>Planctomycetia</taxon>
        <taxon>Gemmatales</taxon>
        <taxon>Gemmataceae</taxon>
        <taxon>Gemmata</taxon>
    </lineage>
</organism>
<evidence type="ECO:0000256" key="2">
    <source>
        <dbReference type="ARBA" id="ARBA00022729"/>
    </source>
</evidence>
<dbReference type="InterPro" id="IPR028082">
    <property type="entry name" value="Peripla_BP_I"/>
</dbReference>
<dbReference type="CDD" id="cd06342">
    <property type="entry name" value="PBP1_ABC_LIVBP-like"/>
    <property type="match status" value="1"/>
</dbReference>
<reference evidence="5" key="1">
    <citation type="journal article" date="2023" name="Mar. Drugs">
        <title>Gemmata algarum, a Novel Planctomycete Isolated from an Algal Mat, Displays Antimicrobial Activity.</title>
        <authorList>
            <person name="Kumar G."/>
            <person name="Kallscheuer N."/>
            <person name="Kashif M."/>
            <person name="Ahamad S."/>
            <person name="Jagadeeshwari U."/>
            <person name="Pannikurungottu S."/>
            <person name="Haufschild T."/>
            <person name="Kabuu M."/>
            <person name="Sasikala C."/>
            <person name="Jogler C."/>
            <person name="Ramana C."/>
        </authorList>
    </citation>
    <scope>NUCLEOTIDE SEQUENCE [LARGE SCALE GENOMIC DNA]</scope>
    <source>
        <strain evidence="5">JC673</strain>
    </source>
</reference>
<keyword evidence="2" id="KW-0732">Signal</keyword>
<proteinExistence type="inferred from homology"/>
<dbReference type="SUPFAM" id="SSF53822">
    <property type="entry name" value="Periplasmic binding protein-like I"/>
    <property type="match status" value="1"/>
</dbReference>
<evidence type="ECO:0000259" key="3">
    <source>
        <dbReference type="Pfam" id="PF13458"/>
    </source>
</evidence>
<name>A0ABU5F213_9BACT</name>
<accession>A0ABU5F213</accession>
<evidence type="ECO:0000313" key="4">
    <source>
        <dbReference type="EMBL" id="MDY3561610.1"/>
    </source>
</evidence>
<gene>
    <name evidence="4" type="ORF">R5W23_002889</name>
</gene>
<dbReference type="Gene3D" id="3.40.50.2300">
    <property type="match status" value="2"/>
</dbReference>
<dbReference type="Proteomes" id="UP001272242">
    <property type="component" value="Unassembled WGS sequence"/>
</dbReference>
<dbReference type="EMBL" id="JAXBLV010000197">
    <property type="protein sequence ID" value="MDY3561610.1"/>
    <property type="molecule type" value="Genomic_DNA"/>
</dbReference>
<comment type="caution">
    <text evidence="4">The sequence shown here is derived from an EMBL/GenBank/DDBJ whole genome shotgun (WGS) entry which is preliminary data.</text>
</comment>
<comment type="similarity">
    <text evidence="1">Belongs to the leucine-binding protein family.</text>
</comment>
<protein>
    <submittedName>
        <fullName evidence="4">Branched-chain amino acid ABC transporter substrate-binding protein</fullName>
    </submittedName>
</protein>
<dbReference type="RefSeq" id="WP_320687989.1">
    <property type="nucleotide sequence ID" value="NZ_JAXBLV010000197.1"/>
</dbReference>
<keyword evidence="5" id="KW-1185">Reference proteome</keyword>